<reference evidence="1" key="1">
    <citation type="submission" date="2022-03" db="EMBL/GenBank/DDBJ databases">
        <authorList>
            <person name="Martin C."/>
        </authorList>
    </citation>
    <scope>NUCLEOTIDE SEQUENCE</scope>
</reference>
<sequence>HGPSFWLRVGGPLCTTDVDLCFSIEGPPHKQLGRCLMLDSRYVRDNKCRCGFNYSEHWKKSLINPPANTKYVLSESHHELFLTLKYISHLAAEISHQTYPNSPDIFSSYDVNVLLLQHQQTCLAVNVGECFVDIVRIITEKPDDMNKLDITYSSAYSSINCYNDVFFPKREEYARRYQSIAAIAWFMLQVSHSEDSTWIHKLLSLTKEAHSYTWWDTQFSKIDSDRRELRDLRKVIREVDRWFDGSSWSRSPLTMEWNHTDGRLKASLTMKSLS</sequence>
<dbReference type="EMBL" id="CAIIXF020000007">
    <property type="protein sequence ID" value="CAH1788510.1"/>
    <property type="molecule type" value="Genomic_DNA"/>
</dbReference>
<feature type="non-terminal residue" evidence="1">
    <location>
        <position position="1"/>
    </location>
</feature>
<keyword evidence="2" id="KW-1185">Reference proteome</keyword>
<evidence type="ECO:0000313" key="2">
    <source>
        <dbReference type="Proteomes" id="UP000749559"/>
    </source>
</evidence>
<gene>
    <name evidence="1" type="ORF">OFUS_LOCUS14024</name>
</gene>
<name>A0A8J1Y3J3_OWEFU</name>
<dbReference type="OrthoDB" id="6160741at2759"/>
<dbReference type="AlphaFoldDB" id="A0A8J1Y3J3"/>
<comment type="caution">
    <text evidence="1">The sequence shown here is derived from an EMBL/GenBank/DDBJ whole genome shotgun (WGS) entry which is preliminary data.</text>
</comment>
<accession>A0A8J1Y3J3</accession>
<protein>
    <submittedName>
        <fullName evidence="1">Uncharacterized protein</fullName>
    </submittedName>
</protein>
<dbReference type="Proteomes" id="UP000749559">
    <property type="component" value="Unassembled WGS sequence"/>
</dbReference>
<proteinExistence type="predicted"/>
<organism evidence="1 2">
    <name type="scientific">Owenia fusiformis</name>
    <name type="common">Polychaete worm</name>
    <dbReference type="NCBI Taxonomy" id="6347"/>
    <lineage>
        <taxon>Eukaryota</taxon>
        <taxon>Metazoa</taxon>
        <taxon>Spiralia</taxon>
        <taxon>Lophotrochozoa</taxon>
        <taxon>Annelida</taxon>
        <taxon>Polychaeta</taxon>
        <taxon>Sedentaria</taxon>
        <taxon>Canalipalpata</taxon>
        <taxon>Sabellida</taxon>
        <taxon>Oweniida</taxon>
        <taxon>Oweniidae</taxon>
        <taxon>Owenia</taxon>
    </lineage>
</organism>
<evidence type="ECO:0000313" key="1">
    <source>
        <dbReference type="EMBL" id="CAH1788510.1"/>
    </source>
</evidence>